<gene>
    <name evidence="2" type="ORF">TPHV1_220041</name>
</gene>
<dbReference type="EMBL" id="CDNC01000015">
    <property type="protein sequence ID" value="CEM61917.1"/>
    <property type="molecule type" value="Genomic_DNA"/>
</dbReference>
<accession>A0A0B7GWH6</accession>
<evidence type="ECO:0000313" key="3">
    <source>
        <dbReference type="Proteomes" id="UP000042527"/>
    </source>
</evidence>
<keyword evidence="1" id="KW-0472">Membrane</keyword>
<feature type="transmembrane region" description="Helical" evidence="1">
    <location>
        <begin position="39"/>
        <end position="60"/>
    </location>
</feature>
<evidence type="ECO:0000256" key="1">
    <source>
        <dbReference type="SAM" id="Phobius"/>
    </source>
</evidence>
<protein>
    <submittedName>
        <fullName evidence="2">Uncharacterized protein</fullName>
    </submittedName>
</protein>
<keyword evidence="1" id="KW-0812">Transmembrane</keyword>
<proteinExistence type="predicted"/>
<sequence length="67" mass="7980">MMLLMRFHMGLFQKLLHQETSCQKNSFINKDKDYVKSSINSIFILIVSYLKLYHLILFMGDEVCTLF</sequence>
<keyword evidence="3" id="KW-1185">Reference proteome</keyword>
<dbReference type="Proteomes" id="UP000042527">
    <property type="component" value="Unassembled WGS sequence"/>
</dbReference>
<dbReference type="AlphaFoldDB" id="A0A0B7GWH6"/>
<reference evidence="3" key="1">
    <citation type="submission" date="2015-01" db="EMBL/GenBank/DDBJ databases">
        <authorList>
            <person name="Manzoor Shahid"/>
            <person name="Zubair Saima"/>
        </authorList>
    </citation>
    <scope>NUCLEOTIDE SEQUENCE [LARGE SCALE GENOMIC DNA]</scope>
    <source>
        <strain evidence="3">V1</strain>
    </source>
</reference>
<organism evidence="2 3">
    <name type="scientific">Treponema phagedenis</name>
    <dbReference type="NCBI Taxonomy" id="162"/>
    <lineage>
        <taxon>Bacteria</taxon>
        <taxon>Pseudomonadati</taxon>
        <taxon>Spirochaetota</taxon>
        <taxon>Spirochaetia</taxon>
        <taxon>Spirochaetales</taxon>
        <taxon>Treponemataceae</taxon>
        <taxon>Treponema</taxon>
    </lineage>
</organism>
<keyword evidence="1" id="KW-1133">Transmembrane helix</keyword>
<name>A0A0B7GWH6_TREPH</name>
<evidence type="ECO:0000313" key="2">
    <source>
        <dbReference type="EMBL" id="CEM61917.1"/>
    </source>
</evidence>